<dbReference type="AlphaFoldDB" id="B4FB69"/>
<sequence length="194" mass="20560">MAGARTALGPAACPNVDYLQLAPDLFSPCRVALSLLALLHGRRGLAGVVRVLAAVVPRAHVPAHAQLLSVCSVFFLERALFSPMASGISPCRSFHAALGLKLPYATCRASSSAKSLSPQAPALSLSAARSAPWLPRHRRSSSVRLQLDLVFSFLRARIRRRVLLSGGRARSARLLSSTMDVDVGRPGLFANSAA</sequence>
<name>B4FB69_MAIZE</name>
<evidence type="ECO:0000313" key="1">
    <source>
        <dbReference type="EMBL" id="ACF79362.1"/>
    </source>
</evidence>
<reference evidence="1" key="1">
    <citation type="journal article" date="2009" name="PLoS Genet.">
        <title>Sequencing, mapping, and analysis of 27,455 maize full-length cDNAs.</title>
        <authorList>
            <person name="Soderlund C."/>
            <person name="Descour A."/>
            <person name="Kudrna D."/>
            <person name="Bomhoff M."/>
            <person name="Boyd L."/>
            <person name="Currie J."/>
            <person name="Angelova A."/>
            <person name="Collura K."/>
            <person name="Wissotski M."/>
            <person name="Ashley E."/>
            <person name="Morrow D."/>
            <person name="Fernandes J."/>
            <person name="Walbot V."/>
            <person name="Yu Y."/>
        </authorList>
    </citation>
    <scope>NUCLEOTIDE SEQUENCE</scope>
    <source>
        <strain evidence="1">B73</strain>
    </source>
</reference>
<protein>
    <submittedName>
        <fullName evidence="1">Uncharacterized protein</fullName>
    </submittedName>
</protein>
<organism evidence="1">
    <name type="scientific">Zea mays</name>
    <name type="common">Maize</name>
    <dbReference type="NCBI Taxonomy" id="4577"/>
    <lineage>
        <taxon>Eukaryota</taxon>
        <taxon>Viridiplantae</taxon>
        <taxon>Streptophyta</taxon>
        <taxon>Embryophyta</taxon>
        <taxon>Tracheophyta</taxon>
        <taxon>Spermatophyta</taxon>
        <taxon>Magnoliopsida</taxon>
        <taxon>Liliopsida</taxon>
        <taxon>Poales</taxon>
        <taxon>Poaceae</taxon>
        <taxon>PACMAD clade</taxon>
        <taxon>Panicoideae</taxon>
        <taxon>Andropogonodae</taxon>
        <taxon>Andropogoneae</taxon>
        <taxon>Tripsacinae</taxon>
        <taxon>Zea</taxon>
    </lineage>
</organism>
<dbReference type="EMBL" id="BT034357">
    <property type="protein sequence ID" value="ACF79362.1"/>
    <property type="molecule type" value="mRNA"/>
</dbReference>
<dbReference type="HOGENOM" id="CLU_1404312_0_0_1"/>
<accession>B4FB69</accession>
<proteinExistence type="evidence at transcript level"/>